<dbReference type="InterPro" id="IPR026213">
    <property type="entry name" value="GRINL1"/>
</dbReference>
<dbReference type="EnsemblMetazoa" id="XM_030977248">
    <property type="protein sequence ID" value="XP_030833108"/>
    <property type="gene ID" value="LOC100890417"/>
</dbReference>
<dbReference type="PANTHER" id="PTHR23171:SF13">
    <property type="entry name" value="DNA-DIRECTED RNA POLYMERASE II SUBUNIT GRINL1A"/>
    <property type="match status" value="1"/>
</dbReference>
<keyword evidence="4" id="KW-1185">Reference proteome</keyword>
<dbReference type="EnsemblMetazoa" id="XM_011670865">
    <property type="protein sequence ID" value="XP_011669167"/>
    <property type="gene ID" value="LOC100890417"/>
</dbReference>
<organism evidence="3 4">
    <name type="scientific">Strongylocentrotus purpuratus</name>
    <name type="common">Purple sea urchin</name>
    <dbReference type="NCBI Taxonomy" id="7668"/>
    <lineage>
        <taxon>Eukaryota</taxon>
        <taxon>Metazoa</taxon>
        <taxon>Echinodermata</taxon>
        <taxon>Eleutherozoa</taxon>
        <taxon>Echinozoa</taxon>
        <taxon>Echinoidea</taxon>
        <taxon>Euechinoidea</taxon>
        <taxon>Echinacea</taxon>
        <taxon>Camarodonta</taxon>
        <taxon>Echinidea</taxon>
        <taxon>Strongylocentrotidae</taxon>
        <taxon>Strongylocentrotus</taxon>
    </lineage>
</organism>
<dbReference type="EnsemblMetazoa" id="XM_003730118">
    <property type="protein sequence ID" value="XP_003730166"/>
    <property type="gene ID" value="LOC100890417"/>
</dbReference>
<evidence type="ECO:0000256" key="1">
    <source>
        <dbReference type="SAM" id="Coils"/>
    </source>
</evidence>
<feature type="compositionally biased region" description="Basic and acidic residues" evidence="2">
    <location>
        <begin position="127"/>
        <end position="145"/>
    </location>
</feature>
<dbReference type="GO" id="GO:0005665">
    <property type="term" value="C:RNA polymerase II, core complex"/>
    <property type="evidence" value="ECO:0000318"/>
    <property type="project" value="GO_Central"/>
</dbReference>
<feature type="region of interest" description="Disordered" evidence="2">
    <location>
        <begin position="107"/>
        <end position="195"/>
    </location>
</feature>
<dbReference type="RefSeq" id="XP_003730166.1">
    <property type="nucleotide sequence ID" value="XM_003730118.3"/>
</dbReference>
<proteinExistence type="predicted"/>
<dbReference type="PRINTS" id="PR02085">
    <property type="entry name" value="POLR2GRINL1"/>
</dbReference>
<dbReference type="InParanoid" id="A0A7M7NCH4"/>
<feature type="coiled-coil region" evidence="1">
    <location>
        <begin position="52"/>
        <end position="79"/>
    </location>
</feature>
<sequence>MMRQGTEKEKQGDLSDLNQKTTVELIDLLARQDKLLANRKFLLRLQDKGARVESLAEKLRLLIKEREEVERAANLFEKMDLGQEDSCISSVTERTSIDQSKARITVTEKKNTDSDAVSNPGDFSWIGKKEKEEKREKFRPNKDLKSTVIPDGLPRPSIEPSPVRGQSLHERSSMEERDAEESSAVVPPLRNQEAQVVEFQESADLLQEQKKHSEALVAKQAADRLTERLHMQMGDFIPHVPQGSYRGGTVDSDDEESEEDEDEEEGSDEGGEEEGD</sequence>
<dbReference type="OMA" id="GIHYTVY"/>
<accession>A0A7M7NCH4</accession>
<dbReference type="PANTHER" id="PTHR23171">
    <property type="entry name" value="GDOWN1"/>
    <property type="match status" value="1"/>
</dbReference>
<dbReference type="OrthoDB" id="2408655at2759"/>
<evidence type="ECO:0000256" key="2">
    <source>
        <dbReference type="SAM" id="MobiDB-lite"/>
    </source>
</evidence>
<reference evidence="3" key="2">
    <citation type="submission" date="2021-01" db="UniProtKB">
        <authorList>
            <consortium name="EnsemblMetazoa"/>
        </authorList>
    </citation>
    <scope>IDENTIFICATION</scope>
</reference>
<dbReference type="AlphaFoldDB" id="A0A7M7NCH4"/>
<dbReference type="RefSeq" id="XP_011669167.1">
    <property type="nucleotide sequence ID" value="XM_011670865.2"/>
</dbReference>
<dbReference type="Proteomes" id="UP000007110">
    <property type="component" value="Unassembled WGS sequence"/>
</dbReference>
<reference evidence="4" key="1">
    <citation type="submission" date="2015-02" db="EMBL/GenBank/DDBJ databases">
        <title>Genome sequencing for Strongylocentrotus purpuratus.</title>
        <authorList>
            <person name="Murali S."/>
            <person name="Liu Y."/>
            <person name="Vee V."/>
            <person name="English A."/>
            <person name="Wang M."/>
            <person name="Skinner E."/>
            <person name="Han Y."/>
            <person name="Muzny D.M."/>
            <person name="Worley K.C."/>
            <person name="Gibbs R.A."/>
        </authorList>
    </citation>
    <scope>NUCLEOTIDE SEQUENCE</scope>
</reference>
<dbReference type="RefSeq" id="XP_030833108.1">
    <property type="nucleotide sequence ID" value="XM_030977248.1"/>
</dbReference>
<dbReference type="GO" id="GO:0006368">
    <property type="term" value="P:transcription elongation by RNA polymerase II"/>
    <property type="evidence" value="ECO:0007669"/>
    <property type="project" value="InterPro"/>
</dbReference>
<dbReference type="GO" id="GO:0003711">
    <property type="term" value="F:transcription elongation factor activity"/>
    <property type="evidence" value="ECO:0007669"/>
    <property type="project" value="InterPro"/>
</dbReference>
<name>A0A7M7NCH4_STRPU</name>
<protein>
    <submittedName>
        <fullName evidence="3">Uncharacterized protein</fullName>
    </submittedName>
</protein>
<keyword evidence="1" id="KW-0175">Coiled coil</keyword>
<feature type="compositionally biased region" description="Basic and acidic residues" evidence="2">
    <location>
        <begin position="167"/>
        <end position="176"/>
    </location>
</feature>
<evidence type="ECO:0000313" key="3">
    <source>
        <dbReference type="EnsemblMetazoa" id="XP_030833108"/>
    </source>
</evidence>
<feature type="region of interest" description="Disordered" evidence="2">
    <location>
        <begin position="234"/>
        <end position="276"/>
    </location>
</feature>
<dbReference type="KEGG" id="spu:100890417"/>
<evidence type="ECO:0000313" key="4">
    <source>
        <dbReference type="Proteomes" id="UP000007110"/>
    </source>
</evidence>
<dbReference type="GeneID" id="100890417"/>
<dbReference type="InterPro" id="IPR051375">
    <property type="entry name" value="Tuftelin_GRINL1A/MYZAP/CCD68"/>
</dbReference>
<dbReference type="Pfam" id="PF15328">
    <property type="entry name" value="GCOM2"/>
    <property type="match status" value="1"/>
</dbReference>
<feature type="compositionally biased region" description="Acidic residues" evidence="2">
    <location>
        <begin position="251"/>
        <end position="276"/>
    </location>
</feature>